<dbReference type="AlphaFoldDB" id="A0AAW0CQD4"/>
<sequence>MIFNPIALLLTLSSVSTIVLAAPTVPSVAVRQTSDNDPFKNIQDVPQKCKSQCEATDTDYLKCTESGKASEDCLCQNDLLNRISTCFGCVASENKEPVDKYQGAMDVITGACNAAGIKVNSQKVSNGGITLNREGALRMTALGMGVGLLVLAA</sequence>
<feature type="chain" id="PRO_5043754442" evidence="1">
    <location>
        <begin position="22"/>
        <end position="153"/>
    </location>
</feature>
<gene>
    <name evidence="2" type="ORF">VNI00_009456</name>
</gene>
<keyword evidence="1" id="KW-0732">Signal</keyword>
<comment type="caution">
    <text evidence="2">The sequence shown here is derived from an EMBL/GenBank/DDBJ whole genome shotgun (WGS) entry which is preliminary data.</text>
</comment>
<organism evidence="2 3">
    <name type="scientific">Paramarasmius palmivorus</name>
    <dbReference type="NCBI Taxonomy" id="297713"/>
    <lineage>
        <taxon>Eukaryota</taxon>
        <taxon>Fungi</taxon>
        <taxon>Dikarya</taxon>
        <taxon>Basidiomycota</taxon>
        <taxon>Agaricomycotina</taxon>
        <taxon>Agaricomycetes</taxon>
        <taxon>Agaricomycetidae</taxon>
        <taxon>Agaricales</taxon>
        <taxon>Marasmiineae</taxon>
        <taxon>Marasmiaceae</taxon>
        <taxon>Paramarasmius</taxon>
    </lineage>
</organism>
<evidence type="ECO:0000256" key="1">
    <source>
        <dbReference type="SAM" id="SignalP"/>
    </source>
</evidence>
<dbReference type="Proteomes" id="UP001383192">
    <property type="component" value="Unassembled WGS sequence"/>
</dbReference>
<accession>A0AAW0CQD4</accession>
<keyword evidence="3" id="KW-1185">Reference proteome</keyword>
<protein>
    <submittedName>
        <fullName evidence="2">Uncharacterized protein</fullName>
    </submittedName>
</protein>
<proteinExistence type="predicted"/>
<evidence type="ECO:0000313" key="3">
    <source>
        <dbReference type="Proteomes" id="UP001383192"/>
    </source>
</evidence>
<name>A0AAW0CQD4_9AGAR</name>
<feature type="signal peptide" evidence="1">
    <location>
        <begin position="1"/>
        <end position="21"/>
    </location>
</feature>
<reference evidence="2 3" key="1">
    <citation type="submission" date="2024-01" db="EMBL/GenBank/DDBJ databases">
        <title>A draft genome for a cacao thread blight-causing isolate of Paramarasmius palmivorus.</title>
        <authorList>
            <person name="Baruah I.K."/>
            <person name="Bukari Y."/>
            <person name="Amoako-Attah I."/>
            <person name="Meinhardt L.W."/>
            <person name="Bailey B.A."/>
            <person name="Cohen S.P."/>
        </authorList>
    </citation>
    <scope>NUCLEOTIDE SEQUENCE [LARGE SCALE GENOMIC DNA]</scope>
    <source>
        <strain evidence="2 3">GH-12</strain>
    </source>
</reference>
<evidence type="ECO:0000313" key="2">
    <source>
        <dbReference type="EMBL" id="KAK7040860.1"/>
    </source>
</evidence>
<dbReference type="EMBL" id="JAYKXP010000035">
    <property type="protein sequence ID" value="KAK7040860.1"/>
    <property type="molecule type" value="Genomic_DNA"/>
</dbReference>